<sequence>MPLSAGHEQGKRLLALLDRKVRLGGQSAARASEAVIVRHGGAAVERGILSEKGRGYPGFKAALDRIGILGSLRRLLAGVRGKDFPAFCSPMSYTDKNYANRRHTSGIHHMSSDNRRRC</sequence>
<name>A0ABV3AQR0_9ACTN</name>
<evidence type="ECO:0000313" key="2">
    <source>
        <dbReference type="Proteomes" id="UP001551011"/>
    </source>
</evidence>
<gene>
    <name evidence="1" type="ORF">AB0H04_45010</name>
</gene>
<protein>
    <recommendedName>
        <fullName evidence="3">Transposase</fullName>
    </recommendedName>
</protein>
<keyword evidence="2" id="KW-1185">Reference proteome</keyword>
<evidence type="ECO:0008006" key="3">
    <source>
        <dbReference type="Google" id="ProtNLM"/>
    </source>
</evidence>
<evidence type="ECO:0000313" key="1">
    <source>
        <dbReference type="EMBL" id="MEU5713875.1"/>
    </source>
</evidence>
<organism evidence="1 2">
    <name type="scientific">Streptomyces flaveolus</name>
    <dbReference type="NCBI Taxonomy" id="67297"/>
    <lineage>
        <taxon>Bacteria</taxon>
        <taxon>Bacillati</taxon>
        <taxon>Actinomycetota</taxon>
        <taxon>Actinomycetes</taxon>
        <taxon>Kitasatosporales</taxon>
        <taxon>Streptomycetaceae</taxon>
        <taxon>Streptomyces</taxon>
    </lineage>
</organism>
<dbReference type="RefSeq" id="WP_030653102.1">
    <property type="nucleotide sequence ID" value="NZ_JBEXDP010000152.1"/>
</dbReference>
<proteinExistence type="predicted"/>
<reference evidence="1 2" key="1">
    <citation type="submission" date="2024-06" db="EMBL/GenBank/DDBJ databases">
        <title>The Natural Products Discovery Center: Release of the First 8490 Sequenced Strains for Exploring Actinobacteria Biosynthetic Diversity.</title>
        <authorList>
            <person name="Kalkreuter E."/>
            <person name="Kautsar S.A."/>
            <person name="Yang D."/>
            <person name="Bader C.D."/>
            <person name="Teijaro C.N."/>
            <person name="Fluegel L."/>
            <person name="Davis C.M."/>
            <person name="Simpson J.R."/>
            <person name="Lauterbach L."/>
            <person name="Steele A.D."/>
            <person name="Gui C."/>
            <person name="Meng S."/>
            <person name="Li G."/>
            <person name="Viehrig K."/>
            <person name="Ye F."/>
            <person name="Su P."/>
            <person name="Kiefer A.F."/>
            <person name="Nichols A."/>
            <person name="Cepeda A.J."/>
            <person name="Yan W."/>
            <person name="Fan B."/>
            <person name="Jiang Y."/>
            <person name="Adhikari A."/>
            <person name="Zheng C.-J."/>
            <person name="Schuster L."/>
            <person name="Cowan T.M."/>
            <person name="Smanski M.J."/>
            <person name="Chevrette M.G."/>
            <person name="De Carvalho L.P.S."/>
            <person name="Shen B."/>
        </authorList>
    </citation>
    <scope>NUCLEOTIDE SEQUENCE [LARGE SCALE GENOMIC DNA]</scope>
    <source>
        <strain evidence="1 2">NPDC020594</strain>
    </source>
</reference>
<dbReference type="Proteomes" id="UP001551011">
    <property type="component" value="Unassembled WGS sequence"/>
</dbReference>
<accession>A0ABV3AQR0</accession>
<dbReference type="EMBL" id="JBFAEG010000062">
    <property type="protein sequence ID" value="MEU5713875.1"/>
    <property type="molecule type" value="Genomic_DNA"/>
</dbReference>
<comment type="caution">
    <text evidence="1">The sequence shown here is derived from an EMBL/GenBank/DDBJ whole genome shotgun (WGS) entry which is preliminary data.</text>
</comment>